<protein>
    <submittedName>
        <fullName evidence="1">Uncharacterized protein</fullName>
    </submittedName>
</protein>
<reference evidence="2" key="1">
    <citation type="submission" date="2016-10" db="EMBL/GenBank/DDBJ databases">
        <authorList>
            <person name="Varghese N."/>
            <person name="Submissions S."/>
        </authorList>
    </citation>
    <scope>NUCLEOTIDE SEQUENCE [LARGE SCALE GENOMIC DNA]</scope>
    <source>
        <strain evidence="2">CGMCC 4.578</strain>
    </source>
</reference>
<evidence type="ECO:0000313" key="1">
    <source>
        <dbReference type="EMBL" id="SER54393.1"/>
    </source>
</evidence>
<dbReference type="Proteomes" id="UP000199028">
    <property type="component" value="Unassembled WGS sequence"/>
</dbReference>
<gene>
    <name evidence="1" type="ORF">SAMN05216195_105503</name>
</gene>
<sequence length="44" mass="4649">MGIVAFLNVLLIAAAAPCLSREQCPSCLHVESKSDSASYLPEDV</sequence>
<proteinExistence type="predicted"/>
<name>A0A1H9Q3E3_9PSEU</name>
<accession>A0A1H9Q3E3</accession>
<dbReference type="AlphaFoldDB" id="A0A1H9Q3E3"/>
<evidence type="ECO:0000313" key="2">
    <source>
        <dbReference type="Proteomes" id="UP000199028"/>
    </source>
</evidence>
<organism evidence="1 2">
    <name type="scientific">Lentzea flaviverrucosa</name>
    <dbReference type="NCBI Taxonomy" id="200379"/>
    <lineage>
        <taxon>Bacteria</taxon>
        <taxon>Bacillati</taxon>
        <taxon>Actinomycetota</taxon>
        <taxon>Actinomycetes</taxon>
        <taxon>Pseudonocardiales</taxon>
        <taxon>Pseudonocardiaceae</taxon>
        <taxon>Lentzea</taxon>
    </lineage>
</organism>
<keyword evidence="2" id="KW-1185">Reference proteome</keyword>
<dbReference type="EMBL" id="FOFT01000005">
    <property type="protein sequence ID" value="SER54393.1"/>
    <property type="molecule type" value="Genomic_DNA"/>
</dbReference>